<keyword evidence="4 10" id="KW-0479">Metal-binding</keyword>
<protein>
    <recommendedName>
        <fullName evidence="10">Peptide hydrolase</fullName>
        <ecNumber evidence="10">3.4.-.-</ecNumber>
    </recommendedName>
</protein>
<dbReference type="EMBL" id="CWKI01000006">
    <property type="protein sequence ID" value="CTR07553.1"/>
    <property type="molecule type" value="Genomic_DNA"/>
</dbReference>
<evidence type="ECO:0000256" key="10">
    <source>
        <dbReference type="RuleBase" id="RU361240"/>
    </source>
</evidence>
<comment type="cofactor">
    <cofactor evidence="1">
        <name>Zn(2+)</name>
        <dbReference type="ChEBI" id="CHEBI:29105"/>
    </cofactor>
</comment>
<dbReference type="InterPro" id="IPR013785">
    <property type="entry name" value="Aldolase_TIM"/>
</dbReference>
<dbReference type="InterPro" id="IPR005720">
    <property type="entry name" value="Dihydroorotate_DH_cat"/>
</dbReference>
<proteinExistence type="inferred from homology"/>
<dbReference type="FunFam" id="3.40.630.10:FF:000042">
    <property type="entry name" value="Peptide hydrolase"/>
    <property type="match status" value="1"/>
</dbReference>
<evidence type="ECO:0000259" key="12">
    <source>
        <dbReference type="Pfam" id="PF04389"/>
    </source>
</evidence>
<name>A0A0K3CF20_RHOTO</name>
<reference evidence="13 14" key="1">
    <citation type="submission" date="2015-07" db="EMBL/GenBank/DDBJ databases">
        <authorList>
            <person name="Cajimat M.N.B."/>
            <person name="Milazzo M.L."/>
            <person name="Fulhorst C.F."/>
        </authorList>
    </citation>
    <scope>NUCLEOTIDE SEQUENCE [LARGE SCALE GENOMIC DNA]</scope>
    <source>
        <strain evidence="13">Single colony</strain>
    </source>
</reference>
<accession>A0A0K3CF20</accession>
<evidence type="ECO:0000256" key="3">
    <source>
        <dbReference type="ARBA" id="ARBA00022670"/>
    </source>
</evidence>
<dbReference type="Pfam" id="PF04389">
    <property type="entry name" value="Peptidase_M28"/>
    <property type="match status" value="1"/>
</dbReference>
<sequence length="783" mass="84344">MVVSLLPLPRNGENRATMHFSIPLVAATLATLSSALPLQENQQLAFGTSGSTRQELAAAFGSLPVKLAAKLEQHIASLPEQRLVKLGDDEESILITEGEKALLVLAGKRFIDVTEEDLTIAVAEKQSFPSKLSYNTKALQSLFDDLSTSEMRRFLQSFTGFRTRYYRSDTGKQSQQFLLGQIKQVAKSNKDLKIKVSEFQHSWGQNSIIARFEPSTSAHNVSDSVVIIGAHQDSTNLLPFLAAPGADDDASGTTSILSAFKSLVHAGFQPSQHPVEFHWYSAEEGGLLGSQAVAQEYASRGTKVRAMTQLDMTAYVKPGTEPRIGVIQDYVDPAFTKFLTTVAGEYAEIPTVETQCGYACSDHASWSKVGAPSAFMIESTFADSSKAIHSSQDTIDQPGYSLDHIKQFARVAIALAVELGGGDSVAAIDTTHLRLPGLSVSAAMPLFPTSPAPRQVPLLNSACPWASSEEDLRRLWDNPYTSAMTTRTATLEGFPDDPSLHQVTFFGADAHSTANSFGFSPHPLSSYLSWLRPLIRQSPKRKLIIVSIGGNEEEIETMLRMLQEFADEVGETIAAEYNASCPNIPGHPPPAYIETQLSTFLALLARYASPTLKVGIKLPPYTFQEQFDALLRCLVEVAGSKGGKEHPISFLTSINTLGQGFVLADQMTDVPSDPVAQRRKPVEEVFALPSATGGLAGAAVHQLSLGNVYRLASLLRSSSSPYLQHAPSLREITIIGVGGAHDAASVERFEKVGADAVACATALGREGTSVFERMAGGAVQAKL</sequence>
<evidence type="ECO:0000259" key="11">
    <source>
        <dbReference type="Pfam" id="PF01180"/>
    </source>
</evidence>
<evidence type="ECO:0000256" key="9">
    <source>
        <dbReference type="ARBA" id="ARBA00043962"/>
    </source>
</evidence>
<evidence type="ECO:0000256" key="5">
    <source>
        <dbReference type="ARBA" id="ARBA00022729"/>
    </source>
</evidence>
<evidence type="ECO:0000313" key="13">
    <source>
        <dbReference type="EMBL" id="CTR07553.1"/>
    </source>
</evidence>
<comment type="similarity">
    <text evidence="9">Belongs to the peptidase M28 family. M28E subfamily.</text>
</comment>
<dbReference type="Gene3D" id="3.40.630.10">
    <property type="entry name" value="Zn peptidases"/>
    <property type="match status" value="1"/>
</dbReference>
<keyword evidence="3 10" id="KW-0645">Protease</keyword>
<gene>
    <name evidence="13" type="primary">FGENESH: predicted gene_6.336</name>
    <name evidence="13" type="ORF">BN2166_0034140</name>
</gene>
<dbReference type="InterPro" id="IPR045175">
    <property type="entry name" value="M28_fam"/>
</dbReference>
<keyword evidence="6 10" id="KW-0378">Hydrolase</keyword>
<organism evidence="13 14">
    <name type="scientific">Rhodotorula toruloides</name>
    <name type="common">Yeast</name>
    <name type="synonym">Rhodosporidium toruloides</name>
    <dbReference type="NCBI Taxonomy" id="5286"/>
    <lineage>
        <taxon>Eukaryota</taxon>
        <taxon>Fungi</taxon>
        <taxon>Dikarya</taxon>
        <taxon>Basidiomycota</taxon>
        <taxon>Pucciniomycotina</taxon>
        <taxon>Microbotryomycetes</taxon>
        <taxon>Sporidiobolales</taxon>
        <taxon>Sporidiobolaceae</taxon>
        <taxon>Rhodotorula</taxon>
    </lineage>
</organism>
<dbReference type="Gene3D" id="3.20.20.70">
    <property type="entry name" value="Aldolase class I"/>
    <property type="match status" value="1"/>
</dbReference>
<keyword evidence="2" id="KW-0031">Aminopeptidase</keyword>
<dbReference type="Proteomes" id="UP000199069">
    <property type="component" value="Unassembled WGS sequence"/>
</dbReference>
<dbReference type="GO" id="GO:0004177">
    <property type="term" value="F:aminopeptidase activity"/>
    <property type="evidence" value="ECO:0007669"/>
    <property type="project" value="UniProtKB-KW"/>
</dbReference>
<keyword evidence="14" id="KW-1185">Reference proteome</keyword>
<dbReference type="SUPFAM" id="SSF51395">
    <property type="entry name" value="FMN-linked oxidoreductases"/>
    <property type="match status" value="1"/>
</dbReference>
<evidence type="ECO:0000256" key="1">
    <source>
        <dbReference type="ARBA" id="ARBA00001947"/>
    </source>
</evidence>
<keyword evidence="8" id="KW-0560">Oxidoreductase</keyword>
<evidence type="ECO:0000256" key="2">
    <source>
        <dbReference type="ARBA" id="ARBA00022438"/>
    </source>
</evidence>
<dbReference type="GO" id="GO:0046872">
    <property type="term" value="F:metal ion binding"/>
    <property type="evidence" value="ECO:0007669"/>
    <property type="project" value="UniProtKB-KW"/>
</dbReference>
<keyword evidence="7 10" id="KW-0862">Zinc</keyword>
<evidence type="ECO:0000256" key="8">
    <source>
        <dbReference type="ARBA" id="ARBA00023002"/>
    </source>
</evidence>
<dbReference type="InterPro" id="IPR023359">
    <property type="entry name" value="Dihydro_DH_chainA_dom2"/>
</dbReference>
<dbReference type="CDD" id="cd03879">
    <property type="entry name" value="M28_AAP"/>
    <property type="match status" value="1"/>
</dbReference>
<feature type="domain" description="Dihydroorotate dehydrogenase catalytic" evidence="11">
    <location>
        <begin position="511"/>
        <end position="774"/>
    </location>
</feature>
<dbReference type="Gene3D" id="2.30.26.10">
    <property type="entry name" value="Dihydroorotate Dehydrogenase A, chain A, domain 2"/>
    <property type="match status" value="1"/>
</dbReference>
<feature type="domain" description="Peptidase M28" evidence="12">
    <location>
        <begin position="208"/>
        <end position="414"/>
    </location>
</feature>
<dbReference type="EC" id="3.4.-.-" evidence="10"/>
<dbReference type="PANTHER" id="PTHR12147:SF56">
    <property type="entry name" value="AMINOPEPTIDASE YDR415C-RELATED"/>
    <property type="match status" value="1"/>
</dbReference>
<dbReference type="Pfam" id="PF01180">
    <property type="entry name" value="DHO_dh"/>
    <property type="match status" value="1"/>
</dbReference>
<dbReference type="AlphaFoldDB" id="A0A0K3CF20"/>
<dbReference type="STRING" id="5286.A0A0K3CF20"/>
<evidence type="ECO:0000256" key="7">
    <source>
        <dbReference type="ARBA" id="ARBA00022833"/>
    </source>
</evidence>
<dbReference type="PANTHER" id="PTHR12147">
    <property type="entry name" value="METALLOPEPTIDASE M28 FAMILY MEMBER"/>
    <property type="match status" value="1"/>
</dbReference>
<evidence type="ECO:0000256" key="4">
    <source>
        <dbReference type="ARBA" id="ARBA00022723"/>
    </source>
</evidence>
<dbReference type="GO" id="GO:0006508">
    <property type="term" value="P:proteolysis"/>
    <property type="evidence" value="ECO:0007669"/>
    <property type="project" value="UniProtKB-KW"/>
</dbReference>
<keyword evidence="5" id="KW-0732">Signal</keyword>
<dbReference type="GO" id="GO:0008235">
    <property type="term" value="F:metalloexopeptidase activity"/>
    <property type="evidence" value="ECO:0007669"/>
    <property type="project" value="InterPro"/>
</dbReference>
<dbReference type="GO" id="GO:0005737">
    <property type="term" value="C:cytoplasm"/>
    <property type="evidence" value="ECO:0007669"/>
    <property type="project" value="InterPro"/>
</dbReference>
<dbReference type="InterPro" id="IPR007484">
    <property type="entry name" value="Peptidase_M28"/>
</dbReference>
<dbReference type="GO" id="GO:0016627">
    <property type="term" value="F:oxidoreductase activity, acting on the CH-CH group of donors"/>
    <property type="evidence" value="ECO:0007669"/>
    <property type="project" value="InterPro"/>
</dbReference>
<dbReference type="SUPFAM" id="SSF53187">
    <property type="entry name" value="Zn-dependent exopeptidases"/>
    <property type="match status" value="1"/>
</dbReference>
<evidence type="ECO:0000256" key="6">
    <source>
        <dbReference type="ARBA" id="ARBA00022801"/>
    </source>
</evidence>
<evidence type="ECO:0000313" key="14">
    <source>
        <dbReference type="Proteomes" id="UP000199069"/>
    </source>
</evidence>